<name>A0ABS8INX9_9BURK</name>
<dbReference type="PANTHER" id="PTHR14237:SF19">
    <property type="entry name" value="MITOCHONDRIAL AMIDOXIME REDUCING COMPONENT 1"/>
    <property type="match status" value="1"/>
</dbReference>
<organism evidence="2 3">
    <name type="scientific">Massilia agrisoli</name>
    <dbReference type="NCBI Taxonomy" id="2892444"/>
    <lineage>
        <taxon>Bacteria</taxon>
        <taxon>Pseudomonadati</taxon>
        <taxon>Pseudomonadota</taxon>
        <taxon>Betaproteobacteria</taxon>
        <taxon>Burkholderiales</taxon>
        <taxon>Oxalobacteraceae</taxon>
        <taxon>Telluria group</taxon>
        <taxon>Massilia</taxon>
    </lineage>
</organism>
<evidence type="ECO:0000313" key="2">
    <source>
        <dbReference type="EMBL" id="MCC6069433.1"/>
    </source>
</evidence>
<dbReference type="Pfam" id="PF03473">
    <property type="entry name" value="MOSC"/>
    <property type="match status" value="1"/>
</dbReference>
<keyword evidence="3" id="KW-1185">Reference proteome</keyword>
<reference evidence="2 3" key="1">
    <citation type="submission" date="2021-11" db="EMBL/GenBank/DDBJ databases">
        <authorList>
            <person name="Huq M.A."/>
        </authorList>
    </citation>
    <scope>NUCLEOTIDE SEQUENCE [LARGE SCALE GENOMIC DNA]</scope>
    <source>
        <strain evidence="2 3">MAHUQ-52</strain>
    </source>
</reference>
<feature type="domain" description="MOSC" evidence="1">
    <location>
        <begin position="125"/>
        <end position="280"/>
    </location>
</feature>
<proteinExistence type="predicted"/>
<evidence type="ECO:0000259" key="1">
    <source>
        <dbReference type="PROSITE" id="PS51340"/>
    </source>
</evidence>
<dbReference type="SUPFAM" id="SSF50800">
    <property type="entry name" value="PK beta-barrel domain-like"/>
    <property type="match status" value="1"/>
</dbReference>
<dbReference type="PROSITE" id="PS51340">
    <property type="entry name" value="MOSC"/>
    <property type="match status" value="1"/>
</dbReference>
<dbReference type="Proteomes" id="UP001198701">
    <property type="component" value="Unassembled WGS sequence"/>
</dbReference>
<evidence type="ECO:0000313" key="3">
    <source>
        <dbReference type="Proteomes" id="UP001198701"/>
    </source>
</evidence>
<sequence>MPVISELILYPIKSCAGISVRQATLTTAGLSVDNVYDREWMVVDEQGQFLTQREYPRLALVSPRIKLDTIELRAPGMLRLEIPLDLPAPENEVLREVKLWDDTVLAYDCDETTATWFSQVIGAPCRLVRFHASAQRFASTKWTGGVEAPTLFADGYPVLVIGSASLADLNGRLVAAGRDPLPMDRFRPNVVVDGMEPYEEDYVGAFSMGGAELKPVKPCPRCPIPAVDQATGLPGPDPLDILQSYRNKPQLDDAVCFGMNCIVTKGDGERLFVGQQVGAALAF</sequence>
<dbReference type="EMBL" id="JAJHPV010000002">
    <property type="protein sequence ID" value="MCC6069433.1"/>
    <property type="molecule type" value="Genomic_DNA"/>
</dbReference>
<dbReference type="Pfam" id="PF03476">
    <property type="entry name" value="MOSC_N"/>
    <property type="match status" value="1"/>
</dbReference>
<accession>A0ABS8INX9</accession>
<dbReference type="RefSeq" id="WP_229430370.1">
    <property type="nucleotide sequence ID" value="NZ_JAJHPV010000002.1"/>
</dbReference>
<gene>
    <name evidence="2" type="ORF">LMJ30_00480</name>
</gene>
<protein>
    <submittedName>
        <fullName evidence="2">MOSC N-terminal beta barrel domain-containing protein</fullName>
    </submittedName>
</protein>
<dbReference type="InterPro" id="IPR005303">
    <property type="entry name" value="MOCOS_middle"/>
</dbReference>
<dbReference type="PANTHER" id="PTHR14237">
    <property type="entry name" value="MOLYBDOPTERIN COFACTOR SULFURASE MOSC"/>
    <property type="match status" value="1"/>
</dbReference>
<dbReference type="InterPro" id="IPR005302">
    <property type="entry name" value="MoCF_Sase_C"/>
</dbReference>
<dbReference type="InterPro" id="IPR011037">
    <property type="entry name" value="Pyrv_Knase-like_insert_dom_sf"/>
</dbReference>
<comment type="caution">
    <text evidence="2">The sequence shown here is derived from an EMBL/GenBank/DDBJ whole genome shotgun (WGS) entry which is preliminary data.</text>
</comment>
<dbReference type="SUPFAM" id="SSF141673">
    <property type="entry name" value="MOSC N-terminal domain-like"/>
    <property type="match status" value="1"/>
</dbReference>